<dbReference type="Proteomes" id="UP000190951">
    <property type="component" value="Chromosome"/>
</dbReference>
<reference evidence="1 2" key="1">
    <citation type="submission" date="2022-04" db="EMBL/GenBank/DDBJ databases">
        <title>Genome sequence of C. roseum typestrain.</title>
        <authorList>
            <person name="Poehlein A."/>
            <person name="Schoch T."/>
            <person name="Duerre P."/>
            <person name="Daniel R."/>
        </authorList>
    </citation>
    <scope>NUCLEOTIDE SEQUENCE [LARGE SCALE GENOMIC DNA]</scope>
    <source>
        <strain evidence="1 2">DSM 7320</strain>
    </source>
</reference>
<dbReference type="RefSeq" id="WP_077832288.1">
    <property type="nucleotide sequence ID" value="NZ_CP096983.1"/>
</dbReference>
<sequence length="153" mass="17836">MIKKNKVRSIIICIIGGIFLLPILIVIASNVDLETIMLVALRLGIPAVLCLVYGISTYNAEVGTKVKKYREVFSQDKPEKVKYEIFDKQMMGKHITYFIEFYVAEKLCIELVEKKECKKSDNGECYIKVIYNRNNKFKDFKVYMDKEKLNDFI</sequence>
<gene>
    <name evidence="1" type="ORF">CROST_035740</name>
</gene>
<name>A0A1S8MGN2_9CLOT</name>
<protein>
    <submittedName>
        <fullName evidence="1">Uncharacterized protein</fullName>
    </submittedName>
</protein>
<proteinExistence type="predicted"/>
<accession>A0A1S8MGN2</accession>
<evidence type="ECO:0000313" key="2">
    <source>
        <dbReference type="Proteomes" id="UP000190951"/>
    </source>
</evidence>
<dbReference type="KEGG" id="crw:CROST_035740"/>
<dbReference type="AlphaFoldDB" id="A0A1S8MGN2"/>
<dbReference type="STRING" id="84029.CROST_38960"/>
<evidence type="ECO:0000313" key="1">
    <source>
        <dbReference type="EMBL" id="URZ12829.1"/>
    </source>
</evidence>
<dbReference type="EMBL" id="CP096983">
    <property type="protein sequence ID" value="URZ12829.1"/>
    <property type="molecule type" value="Genomic_DNA"/>
</dbReference>
<keyword evidence="2" id="KW-1185">Reference proteome</keyword>
<organism evidence="1 2">
    <name type="scientific">Clostridium felsineum</name>
    <dbReference type="NCBI Taxonomy" id="36839"/>
    <lineage>
        <taxon>Bacteria</taxon>
        <taxon>Bacillati</taxon>
        <taxon>Bacillota</taxon>
        <taxon>Clostridia</taxon>
        <taxon>Eubacteriales</taxon>
        <taxon>Clostridiaceae</taxon>
        <taxon>Clostridium</taxon>
    </lineage>
</organism>